<evidence type="ECO:0000256" key="4">
    <source>
        <dbReference type="ARBA" id="ARBA00023163"/>
    </source>
</evidence>
<protein>
    <submittedName>
        <fullName evidence="7">RNA polymerase sigma factor, FliA/WhiG/SigD family protein</fullName>
    </submittedName>
</protein>
<dbReference type="RefSeq" id="WP_006972288.1">
    <property type="nucleotide sequence ID" value="NZ_ABCS01000029.1"/>
</dbReference>
<evidence type="ECO:0000256" key="1">
    <source>
        <dbReference type="ARBA" id="ARBA00023015"/>
    </source>
</evidence>
<dbReference type="NCBIfam" id="TIGR02937">
    <property type="entry name" value="sigma70-ECF"/>
    <property type="match status" value="1"/>
</dbReference>
<dbReference type="SUPFAM" id="SSF88946">
    <property type="entry name" value="Sigma2 domain of RNA polymerase sigma factors"/>
    <property type="match status" value="1"/>
</dbReference>
<evidence type="ECO:0000256" key="2">
    <source>
        <dbReference type="ARBA" id="ARBA00023082"/>
    </source>
</evidence>
<dbReference type="EMBL" id="ABCS01000029">
    <property type="protein sequence ID" value="EDM78568.1"/>
    <property type="molecule type" value="Genomic_DNA"/>
</dbReference>
<keyword evidence="8" id="KW-1185">Reference proteome</keyword>
<organism evidence="7 8">
    <name type="scientific">Plesiocystis pacifica SIR-1</name>
    <dbReference type="NCBI Taxonomy" id="391625"/>
    <lineage>
        <taxon>Bacteria</taxon>
        <taxon>Pseudomonadati</taxon>
        <taxon>Myxococcota</taxon>
        <taxon>Polyangia</taxon>
        <taxon>Nannocystales</taxon>
        <taxon>Nannocystaceae</taxon>
        <taxon>Plesiocystis</taxon>
    </lineage>
</organism>
<evidence type="ECO:0000313" key="8">
    <source>
        <dbReference type="Proteomes" id="UP000005801"/>
    </source>
</evidence>
<sequence>MSPPLSDAQAARVEAHTQLVERLARALSRQLRALSVEELESVGNEALVVAAMRFDPSAGASFSTFAHYRIRGAMIDAVRKRSPGRRRKQRAIQRLEATQLLMRQAAEDRGAKRAGGGRESLEQRVHAARELVYRAGLAILIAEATHGGLAVAPSEDTDPEQRVLKARQIERLRAAIAALEPESRELIVGLYVHGKTGRELAEQLGVSAATLSRRHSRLLERLGQALRGA</sequence>
<keyword evidence="3" id="KW-0238">DNA-binding</keyword>
<feature type="domain" description="RNA polymerase sigma factor 70 region 4 type 2" evidence="6">
    <location>
        <begin position="170"/>
        <end position="222"/>
    </location>
</feature>
<feature type="domain" description="RNA polymerase sigma-70 region 2" evidence="5">
    <location>
        <begin position="13"/>
        <end position="82"/>
    </location>
</feature>
<dbReference type="InterPro" id="IPR007627">
    <property type="entry name" value="RNA_pol_sigma70_r2"/>
</dbReference>
<dbReference type="Gene3D" id="1.10.10.10">
    <property type="entry name" value="Winged helix-like DNA-binding domain superfamily/Winged helix DNA-binding domain"/>
    <property type="match status" value="1"/>
</dbReference>
<dbReference type="GO" id="GO:0003677">
    <property type="term" value="F:DNA binding"/>
    <property type="evidence" value="ECO:0007669"/>
    <property type="project" value="UniProtKB-KW"/>
</dbReference>
<gene>
    <name evidence="7" type="ORF">PPSIR1_15060</name>
</gene>
<dbReference type="InterPro" id="IPR036388">
    <property type="entry name" value="WH-like_DNA-bd_sf"/>
</dbReference>
<evidence type="ECO:0000256" key="3">
    <source>
        <dbReference type="ARBA" id="ARBA00023125"/>
    </source>
</evidence>
<dbReference type="OrthoDB" id="9799825at2"/>
<dbReference type="Pfam" id="PF04542">
    <property type="entry name" value="Sigma70_r2"/>
    <property type="match status" value="1"/>
</dbReference>
<accession>A6G6D9</accession>
<name>A6G6D9_9BACT</name>
<dbReference type="GO" id="GO:0016987">
    <property type="term" value="F:sigma factor activity"/>
    <property type="evidence" value="ECO:0007669"/>
    <property type="project" value="UniProtKB-KW"/>
</dbReference>
<dbReference type="Proteomes" id="UP000005801">
    <property type="component" value="Unassembled WGS sequence"/>
</dbReference>
<keyword evidence="1" id="KW-0805">Transcription regulation</keyword>
<proteinExistence type="predicted"/>
<dbReference type="STRING" id="391625.PPSIR1_15060"/>
<dbReference type="PANTHER" id="PTHR30385">
    <property type="entry name" value="SIGMA FACTOR F FLAGELLAR"/>
    <property type="match status" value="1"/>
</dbReference>
<dbReference type="InterPro" id="IPR013324">
    <property type="entry name" value="RNA_pol_sigma_r3/r4-like"/>
</dbReference>
<keyword evidence="4" id="KW-0804">Transcription</keyword>
<dbReference type="InterPro" id="IPR013249">
    <property type="entry name" value="RNA_pol_sigma70_r4_t2"/>
</dbReference>
<reference evidence="7 8" key="1">
    <citation type="submission" date="2007-06" db="EMBL/GenBank/DDBJ databases">
        <authorList>
            <person name="Shimkets L."/>
            <person name="Ferriera S."/>
            <person name="Johnson J."/>
            <person name="Kravitz S."/>
            <person name="Beeson K."/>
            <person name="Sutton G."/>
            <person name="Rogers Y.-H."/>
            <person name="Friedman R."/>
            <person name="Frazier M."/>
            <person name="Venter J.C."/>
        </authorList>
    </citation>
    <scope>NUCLEOTIDE SEQUENCE [LARGE SCALE GENOMIC DNA]</scope>
    <source>
        <strain evidence="7 8">SIR-1</strain>
    </source>
</reference>
<dbReference type="AlphaFoldDB" id="A6G6D9"/>
<dbReference type="GO" id="GO:0006352">
    <property type="term" value="P:DNA-templated transcription initiation"/>
    <property type="evidence" value="ECO:0007669"/>
    <property type="project" value="InterPro"/>
</dbReference>
<evidence type="ECO:0000259" key="6">
    <source>
        <dbReference type="Pfam" id="PF08281"/>
    </source>
</evidence>
<dbReference type="SUPFAM" id="SSF88659">
    <property type="entry name" value="Sigma3 and sigma4 domains of RNA polymerase sigma factors"/>
    <property type="match status" value="1"/>
</dbReference>
<dbReference type="eggNOG" id="COG1191">
    <property type="taxonomic scope" value="Bacteria"/>
</dbReference>
<evidence type="ECO:0000313" key="7">
    <source>
        <dbReference type="EMBL" id="EDM78568.1"/>
    </source>
</evidence>
<evidence type="ECO:0000259" key="5">
    <source>
        <dbReference type="Pfam" id="PF04542"/>
    </source>
</evidence>
<dbReference type="InterPro" id="IPR013325">
    <property type="entry name" value="RNA_pol_sigma_r2"/>
</dbReference>
<comment type="caution">
    <text evidence="7">The sequence shown here is derived from an EMBL/GenBank/DDBJ whole genome shotgun (WGS) entry which is preliminary data.</text>
</comment>
<dbReference type="Pfam" id="PF08281">
    <property type="entry name" value="Sigma70_r4_2"/>
    <property type="match status" value="1"/>
</dbReference>
<keyword evidence="2" id="KW-0731">Sigma factor</keyword>
<dbReference type="InterPro" id="IPR014284">
    <property type="entry name" value="RNA_pol_sigma-70_dom"/>
</dbReference>
<dbReference type="Gene3D" id="1.10.1740.10">
    <property type="match status" value="1"/>
</dbReference>